<sequence length="386" mass="40986">MIATVTRASLGPRADTDPSPPSRQDMIVALGIPAFIVLCIGAALIHFIYWRLRRKGKADAGHASFKFLKSCLQREKRGSAHPSEKQSDAEAAHLKAPPPNIHLDSEPDWVMVVGGGEGVQSSADQPSLSQQSPIPSPAPSSPASSARSVPREHIPLDEVSPPPSAMVRPRSSLGTNYSYYNWTSAASDTEETAPDHATEAFRSRTSRASDPFSNQSTVLDHDELDCASDSGTMSTLPPSYRTQRPTAAYHYHGHTLPPPPPIPSDLNITSPPPSAYITRRRISGMLGPRPNVHSSLALGEPSTPPAQGSAPDAPNHASASITQDTSAASKHSIPREGQRVPRRKSVDGGISLAGGPPQELPPSYNGGGRANLSGSQKERTVRVAMT</sequence>
<keyword evidence="2" id="KW-1133">Transmembrane helix</keyword>
<evidence type="ECO:0000256" key="1">
    <source>
        <dbReference type="SAM" id="MobiDB-lite"/>
    </source>
</evidence>
<keyword evidence="2" id="KW-0472">Membrane</keyword>
<name>A0AAD7TRA1_9APHY</name>
<feature type="region of interest" description="Disordered" evidence="1">
    <location>
        <begin position="284"/>
        <end position="386"/>
    </location>
</feature>
<feature type="compositionally biased region" description="Basic and acidic residues" evidence="1">
    <location>
        <begin position="376"/>
        <end position="386"/>
    </location>
</feature>
<organism evidence="3 4">
    <name type="scientific">Trametes cubensis</name>
    <dbReference type="NCBI Taxonomy" id="1111947"/>
    <lineage>
        <taxon>Eukaryota</taxon>
        <taxon>Fungi</taxon>
        <taxon>Dikarya</taxon>
        <taxon>Basidiomycota</taxon>
        <taxon>Agaricomycotina</taxon>
        <taxon>Agaricomycetes</taxon>
        <taxon>Polyporales</taxon>
        <taxon>Polyporaceae</taxon>
        <taxon>Trametes</taxon>
    </lineage>
</organism>
<feature type="compositionally biased region" description="Polar residues" evidence="1">
    <location>
        <begin position="229"/>
        <end position="241"/>
    </location>
</feature>
<gene>
    <name evidence="3" type="ORF">ONZ51_g8149</name>
</gene>
<keyword evidence="2" id="KW-0812">Transmembrane</keyword>
<feature type="transmembrane region" description="Helical" evidence="2">
    <location>
        <begin position="26"/>
        <end position="49"/>
    </location>
</feature>
<feature type="region of interest" description="Disordered" evidence="1">
    <location>
        <begin position="1"/>
        <end position="22"/>
    </location>
</feature>
<feature type="compositionally biased region" description="Basic and acidic residues" evidence="1">
    <location>
        <begin position="193"/>
        <end position="202"/>
    </location>
</feature>
<feature type="compositionally biased region" description="Polar residues" evidence="1">
    <location>
        <begin position="206"/>
        <end position="218"/>
    </location>
</feature>
<evidence type="ECO:0000256" key="2">
    <source>
        <dbReference type="SAM" id="Phobius"/>
    </source>
</evidence>
<feature type="region of interest" description="Disordered" evidence="1">
    <location>
        <begin position="76"/>
        <end position="169"/>
    </location>
</feature>
<protein>
    <submittedName>
        <fullName evidence="3">Uncharacterized protein</fullName>
    </submittedName>
</protein>
<reference evidence="3" key="1">
    <citation type="submission" date="2022-11" db="EMBL/GenBank/DDBJ databases">
        <title>Genome Sequence of Cubamyces cubensis.</title>
        <authorList>
            <person name="Buettner E."/>
        </authorList>
    </citation>
    <scope>NUCLEOTIDE SEQUENCE</scope>
    <source>
        <strain evidence="3">MPL-01</strain>
    </source>
</reference>
<accession>A0AAD7TRA1</accession>
<feature type="compositionally biased region" description="Basic and acidic residues" evidence="1">
    <location>
        <begin position="76"/>
        <end position="93"/>
    </location>
</feature>
<dbReference type="AlphaFoldDB" id="A0AAD7TRA1"/>
<dbReference type="Proteomes" id="UP001215151">
    <property type="component" value="Unassembled WGS sequence"/>
</dbReference>
<feature type="region of interest" description="Disordered" evidence="1">
    <location>
        <begin position="187"/>
        <end position="241"/>
    </location>
</feature>
<proteinExistence type="predicted"/>
<comment type="caution">
    <text evidence="3">The sequence shown here is derived from an EMBL/GenBank/DDBJ whole genome shotgun (WGS) entry which is preliminary data.</text>
</comment>
<keyword evidence="4" id="KW-1185">Reference proteome</keyword>
<dbReference type="EMBL" id="JAPEVG010000238">
    <property type="protein sequence ID" value="KAJ8473000.1"/>
    <property type="molecule type" value="Genomic_DNA"/>
</dbReference>
<evidence type="ECO:0000313" key="3">
    <source>
        <dbReference type="EMBL" id="KAJ8473000.1"/>
    </source>
</evidence>
<feature type="compositionally biased region" description="Polar residues" evidence="1">
    <location>
        <begin position="317"/>
        <end position="329"/>
    </location>
</feature>
<evidence type="ECO:0000313" key="4">
    <source>
        <dbReference type="Proteomes" id="UP001215151"/>
    </source>
</evidence>